<protein>
    <submittedName>
        <fullName evidence="2">Unannotated protein</fullName>
    </submittedName>
</protein>
<feature type="domain" description="DinB-like" evidence="1">
    <location>
        <begin position="28"/>
        <end position="149"/>
    </location>
</feature>
<dbReference type="Gene3D" id="1.20.120.450">
    <property type="entry name" value="dinb family like domain"/>
    <property type="match status" value="1"/>
</dbReference>
<name>A0A6J6CB91_9ZZZZ</name>
<proteinExistence type="predicted"/>
<dbReference type="Pfam" id="PF12867">
    <property type="entry name" value="DinB_2"/>
    <property type="match status" value="1"/>
</dbReference>
<dbReference type="AlphaFoldDB" id="A0A6J6CB91"/>
<organism evidence="2">
    <name type="scientific">freshwater metagenome</name>
    <dbReference type="NCBI Taxonomy" id="449393"/>
    <lineage>
        <taxon>unclassified sequences</taxon>
        <taxon>metagenomes</taxon>
        <taxon>ecological metagenomes</taxon>
    </lineage>
</organism>
<reference evidence="2" key="1">
    <citation type="submission" date="2020-05" db="EMBL/GenBank/DDBJ databases">
        <authorList>
            <person name="Chiriac C."/>
            <person name="Salcher M."/>
            <person name="Ghai R."/>
            <person name="Kavagutti S V."/>
        </authorList>
    </citation>
    <scope>NUCLEOTIDE SEQUENCE</scope>
</reference>
<dbReference type="SUPFAM" id="SSF109854">
    <property type="entry name" value="DinB/YfiT-like putative metalloenzymes"/>
    <property type="match status" value="1"/>
</dbReference>
<dbReference type="InterPro" id="IPR024775">
    <property type="entry name" value="DinB-like"/>
</dbReference>
<dbReference type="EMBL" id="CAEZSR010000020">
    <property type="protein sequence ID" value="CAB4548385.1"/>
    <property type="molecule type" value="Genomic_DNA"/>
</dbReference>
<dbReference type="InterPro" id="IPR034660">
    <property type="entry name" value="DinB/YfiT-like"/>
</dbReference>
<evidence type="ECO:0000313" key="2">
    <source>
        <dbReference type="EMBL" id="CAB4548385.1"/>
    </source>
</evidence>
<sequence>MTDTTAPTTTSTNALVLDSLQRRMQALESLYEQAVTTMDLEHVNHFERPGVLPIAFSLFHYLNMHDASFMMLTGQAPIWNADWQARVQMTIDDHGKHRTVDEMIHQRIGSYEAYIEYQRAVFARSHAHLAALDPAELDRVVIPPPFPPQIASTYSARVAGPQGITVLDGWECWIYQHGLRHMGEIELARGLVGLNGMTS</sequence>
<evidence type="ECO:0000259" key="1">
    <source>
        <dbReference type="Pfam" id="PF12867"/>
    </source>
</evidence>
<accession>A0A6J6CB91</accession>
<gene>
    <name evidence="2" type="ORF">UFOPK1493_00857</name>
</gene>